<dbReference type="PROSITE" id="PS51464">
    <property type="entry name" value="SIS"/>
    <property type="match status" value="1"/>
</dbReference>
<keyword evidence="2" id="KW-0238">DNA-binding</keyword>
<accession>A0A371AX42</accession>
<comment type="caution">
    <text evidence="6">The sequence shown here is derived from an EMBL/GenBank/DDBJ whole genome shotgun (WGS) entry which is preliminary data.</text>
</comment>
<dbReference type="InterPro" id="IPR001347">
    <property type="entry name" value="SIS_dom"/>
</dbReference>
<dbReference type="InterPro" id="IPR047640">
    <property type="entry name" value="RpiR-like"/>
</dbReference>
<dbReference type="OrthoDB" id="9762536at2"/>
<evidence type="ECO:0000259" key="5">
    <source>
        <dbReference type="PROSITE" id="PS51464"/>
    </source>
</evidence>
<dbReference type="Gene3D" id="1.10.10.10">
    <property type="entry name" value="Winged helix-like DNA-binding domain superfamily/Winged helix DNA-binding domain"/>
    <property type="match status" value="1"/>
</dbReference>
<reference evidence="6 7" key="1">
    <citation type="submission" date="2018-07" db="EMBL/GenBank/DDBJ databases">
        <title>Anaerosacharophilus polymeroproducens gen. nov. sp. nov., an anaerobic bacterium isolated from salt field.</title>
        <authorList>
            <person name="Kim W."/>
            <person name="Yang S.-H."/>
            <person name="Oh J."/>
            <person name="Lee J.-H."/>
            <person name="Kwon K.K."/>
        </authorList>
    </citation>
    <scope>NUCLEOTIDE SEQUENCE [LARGE SCALE GENOMIC DNA]</scope>
    <source>
        <strain evidence="6 7">MCWD5</strain>
    </source>
</reference>
<dbReference type="Pfam" id="PF01380">
    <property type="entry name" value="SIS"/>
    <property type="match status" value="1"/>
</dbReference>
<dbReference type="PANTHER" id="PTHR30514">
    <property type="entry name" value="GLUCOKINASE"/>
    <property type="match status" value="1"/>
</dbReference>
<dbReference type="InterPro" id="IPR009057">
    <property type="entry name" value="Homeodomain-like_sf"/>
</dbReference>
<feature type="domain" description="SIS" evidence="5">
    <location>
        <begin position="126"/>
        <end position="259"/>
    </location>
</feature>
<keyword evidence="3" id="KW-0804">Transcription</keyword>
<dbReference type="Pfam" id="PF01418">
    <property type="entry name" value="HTH_6"/>
    <property type="match status" value="1"/>
</dbReference>
<evidence type="ECO:0000256" key="3">
    <source>
        <dbReference type="ARBA" id="ARBA00023163"/>
    </source>
</evidence>
<protein>
    <submittedName>
        <fullName evidence="6">MurR/RpiR family transcriptional regulator</fullName>
    </submittedName>
</protein>
<organism evidence="6 7">
    <name type="scientific">Anaerosacchariphilus polymeriproducens</name>
    <dbReference type="NCBI Taxonomy" id="1812858"/>
    <lineage>
        <taxon>Bacteria</taxon>
        <taxon>Bacillati</taxon>
        <taxon>Bacillota</taxon>
        <taxon>Clostridia</taxon>
        <taxon>Lachnospirales</taxon>
        <taxon>Lachnospiraceae</taxon>
        <taxon>Anaerosacchariphilus</taxon>
    </lineage>
</organism>
<name>A0A371AX42_9FIRM</name>
<evidence type="ECO:0000313" key="7">
    <source>
        <dbReference type="Proteomes" id="UP000255036"/>
    </source>
</evidence>
<proteinExistence type="predicted"/>
<dbReference type="GO" id="GO:1901135">
    <property type="term" value="P:carbohydrate derivative metabolic process"/>
    <property type="evidence" value="ECO:0007669"/>
    <property type="project" value="InterPro"/>
</dbReference>
<dbReference type="Proteomes" id="UP000255036">
    <property type="component" value="Unassembled WGS sequence"/>
</dbReference>
<dbReference type="CDD" id="cd05013">
    <property type="entry name" value="SIS_RpiR"/>
    <property type="match status" value="1"/>
</dbReference>
<dbReference type="InterPro" id="IPR000281">
    <property type="entry name" value="HTH_RpiR"/>
</dbReference>
<evidence type="ECO:0000256" key="2">
    <source>
        <dbReference type="ARBA" id="ARBA00023125"/>
    </source>
</evidence>
<dbReference type="InterPro" id="IPR036388">
    <property type="entry name" value="WH-like_DNA-bd_sf"/>
</dbReference>
<dbReference type="Gene3D" id="3.40.50.10490">
    <property type="entry name" value="Glucose-6-phosphate isomerase like protein, domain 1"/>
    <property type="match status" value="1"/>
</dbReference>
<keyword evidence="1" id="KW-0805">Transcription regulation</keyword>
<dbReference type="InterPro" id="IPR035472">
    <property type="entry name" value="RpiR-like_SIS"/>
</dbReference>
<feature type="domain" description="HTH rpiR-type" evidence="4">
    <location>
        <begin position="1"/>
        <end position="77"/>
    </location>
</feature>
<gene>
    <name evidence="6" type="ORF">DWV06_05495</name>
</gene>
<dbReference type="GO" id="GO:0003677">
    <property type="term" value="F:DNA binding"/>
    <property type="evidence" value="ECO:0007669"/>
    <property type="project" value="UniProtKB-KW"/>
</dbReference>
<keyword evidence="7" id="KW-1185">Reference proteome</keyword>
<dbReference type="RefSeq" id="WP_115481179.1">
    <property type="nucleotide sequence ID" value="NZ_QRCT01000014.1"/>
</dbReference>
<dbReference type="AlphaFoldDB" id="A0A371AX42"/>
<evidence type="ECO:0000259" key="4">
    <source>
        <dbReference type="PROSITE" id="PS51071"/>
    </source>
</evidence>
<dbReference type="PANTHER" id="PTHR30514:SF1">
    <property type="entry name" value="HTH-TYPE TRANSCRIPTIONAL REGULATOR HEXR-RELATED"/>
    <property type="match status" value="1"/>
</dbReference>
<dbReference type="GO" id="GO:0003700">
    <property type="term" value="F:DNA-binding transcription factor activity"/>
    <property type="evidence" value="ECO:0007669"/>
    <property type="project" value="InterPro"/>
</dbReference>
<dbReference type="PROSITE" id="PS51071">
    <property type="entry name" value="HTH_RPIR"/>
    <property type="match status" value="1"/>
</dbReference>
<dbReference type="EMBL" id="QRCT01000014">
    <property type="protein sequence ID" value="RDU24154.1"/>
    <property type="molecule type" value="Genomic_DNA"/>
</dbReference>
<evidence type="ECO:0000256" key="1">
    <source>
        <dbReference type="ARBA" id="ARBA00023015"/>
    </source>
</evidence>
<sequence length="308" mass="35764">MLLFQHIEEVTHQYTDARKAIGEFILNEKSNIKKYSMQEIAEKTYTSKSTLVRFAKILGFSGWKEFLQVFLDELHYEETHYTDIDPNIPFLEGDKTKDLVYKMCNLQIESILDTADQLDIGQVEKAVGLIQKSHNISIFGHSPNIYVGNLFKRKMYTIGRQVLISDGDQGLLMHTLKSNDCAIVISYSGNNPNRIPLRFIPVLKQNHVPVIAITGLGDSYLREHADCVLSMSSREKLYSKVATFATEESIIYILNVLFSCCFNMNYQKNMEYKLDVSRYLEKEERFSLYTNMREDKESQIWSHEEEFN</sequence>
<dbReference type="SUPFAM" id="SSF53697">
    <property type="entry name" value="SIS domain"/>
    <property type="match status" value="1"/>
</dbReference>
<evidence type="ECO:0000313" key="6">
    <source>
        <dbReference type="EMBL" id="RDU24154.1"/>
    </source>
</evidence>
<dbReference type="InterPro" id="IPR046348">
    <property type="entry name" value="SIS_dom_sf"/>
</dbReference>
<dbReference type="SUPFAM" id="SSF46689">
    <property type="entry name" value="Homeodomain-like"/>
    <property type="match status" value="1"/>
</dbReference>
<dbReference type="GO" id="GO:0097367">
    <property type="term" value="F:carbohydrate derivative binding"/>
    <property type="evidence" value="ECO:0007669"/>
    <property type="project" value="InterPro"/>
</dbReference>